<proteinExistence type="predicted"/>
<dbReference type="EMBL" id="HACA01008231">
    <property type="protein sequence ID" value="CDW25592.1"/>
    <property type="molecule type" value="Transcribed_RNA"/>
</dbReference>
<organism evidence="1">
    <name type="scientific">Lepeophtheirus salmonis</name>
    <name type="common">Salmon louse</name>
    <name type="synonym">Caligus salmonis</name>
    <dbReference type="NCBI Taxonomy" id="72036"/>
    <lineage>
        <taxon>Eukaryota</taxon>
        <taxon>Metazoa</taxon>
        <taxon>Ecdysozoa</taxon>
        <taxon>Arthropoda</taxon>
        <taxon>Crustacea</taxon>
        <taxon>Multicrustacea</taxon>
        <taxon>Hexanauplia</taxon>
        <taxon>Copepoda</taxon>
        <taxon>Siphonostomatoida</taxon>
        <taxon>Caligidae</taxon>
        <taxon>Lepeophtheirus</taxon>
    </lineage>
</organism>
<reference evidence="1" key="1">
    <citation type="submission" date="2014-05" db="EMBL/GenBank/DDBJ databases">
        <authorList>
            <person name="Chronopoulou M."/>
        </authorList>
    </citation>
    <scope>NUCLEOTIDE SEQUENCE</scope>
    <source>
        <tissue evidence="1">Whole organism</tissue>
    </source>
</reference>
<name>A0A0K2THS2_LEPSM</name>
<dbReference type="AlphaFoldDB" id="A0A0K2THS2"/>
<accession>A0A0K2THS2</accession>
<protein>
    <submittedName>
        <fullName evidence="1">Uncharacterized protein</fullName>
    </submittedName>
</protein>
<evidence type="ECO:0000313" key="1">
    <source>
        <dbReference type="EMBL" id="CDW25593.1"/>
    </source>
</evidence>
<sequence length="64" mass="7335">MQNLEWAPGMSMFNDEFIIMAETILTTPSGSLYLYSYSTMDLCMTLSNAFSKWKKIVAHLEKCT</sequence>
<dbReference type="EMBL" id="HACA01008232">
    <property type="protein sequence ID" value="CDW25593.1"/>
    <property type="molecule type" value="Transcribed_RNA"/>
</dbReference>
<dbReference type="EMBL" id="HACA01008230">
    <property type="protein sequence ID" value="CDW25591.1"/>
    <property type="molecule type" value="Transcribed_RNA"/>
</dbReference>